<name>A0A2G8KMV6_STIJA</name>
<dbReference type="AlphaFoldDB" id="A0A2G8KMV6"/>
<accession>A0A2G8KMV6</accession>
<protein>
    <submittedName>
        <fullName evidence="1">Uncharacterized protein</fullName>
    </submittedName>
</protein>
<evidence type="ECO:0000313" key="2">
    <source>
        <dbReference type="Proteomes" id="UP000230750"/>
    </source>
</evidence>
<comment type="caution">
    <text evidence="1">The sequence shown here is derived from an EMBL/GenBank/DDBJ whole genome shotgun (WGS) entry which is preliminary data.</text>
</comment>
<proteinExistence type="predicted"/>
<sequence length="95" mass="10824">MLDGTKGKDGWNKAMENKFPKKQRWDYVLQKVLDNPTHEYVNNLLREMTKLALAGNKDQRQMTPALCIALHLWQCSILLSNRGSASTTADRFAST</sequence>
<dbReference type="EMBL" id="MRZV01000471">
    <property type="protein sequence ID" value="PIK49342.1"/>
    <property type="molecule type" value="Genomic_DNA"/>
</dbReference>
<dbReference type="Proteomes" id="UP000230750">
    <property type="component" value="Unassembled WGS sequence"/>
</dbReference>
<gene>
    <name evidence="1" type="ORF">BSL78_13801</name>
</gene>
<evidence type="ECO:0000313" key="1">
    <source>
        <dbReference type="EMBL" id="PIK49342.1"/>
    </source>
</evidence>
<reference evidence="1 2" key="1">
    <citation type="journal article" date="2017" name="PLoS Biol.">
        <title>The sea cucumber genome provides insights into morphological evolution and visceral regeneration.</title>
        <authorList>
            <person name="Zhang X."/>
            <person name="Sun L."/>
            <person name="Yuan J."/>
            <person name="Sun Y."/>
            <person name="Gao Y."/>
            <person name="Zhang L."/>
            <person name="Li S."/>
            <person name="Dai H."/>
            <person name="Hamel J.F."/>
            <person name="Liu C."/>
            <person name="Yu Y."/>
            <person name="Liu S."/>
            <person name="Lin W."/>
            <person name="Guo K."/>
            <person name="Jin S."/>
            <person name="Xu P."/>
            <person name="Storey K.B."/>
            <person name="Huan P."/>
            <person name="Zhang T."/>
            <person name="Zhou Y."/>
            <person name="Zhang J."/>
            <person name="Lin C."/>
            <person name="Li X."/>
            <person name="Xing L."/>
            <person name="Huo D."/>
            <person name="Sun M."/>
            <person name="Wang L."/>
            <person name="Mercier A."/>
            <person name="Li F."/>
            <person name="Yang H."/>
            <person name="Xiang J."/>
        </authorList>
    </citation>
    <scope>NUCLEOTIDE SEQUENCE [LARGE SCALE GENOMIC DNA]</scope>
    <source>
        <strain evidence="1">Shaxun</strain>
        <tissue evidence="1">Muscle</tissue>
    </source>
</reference>
<keyword evidence="2" id="KW-1185">Reference proteome</keyword>
<organism evidence="1 2">
    <name type="scientific">Stichopus japonicus</name>
    <name type="common">Sea cucumber</name>
    <dbReference type="NCBI Taxonomy" id="307972"/>
    <lineage>
        <taxon>Eukaryota</taxon>
        <taxon>Metazoa</taxon>
        <taxon>Echinodermata</taxon>
        <taxon>Eleutherozoa</taxon>
        <taxon>Echinozoa</taxon>
        <taxon>Holothuroidea</taxon>
        <taxon>Aspidochirotacea</taxon>
        <taxon>Aspidochirotida</taxon>
        <taxon>Stichopodidae</taxon>
        <taxon>Apostichopus</taxon>
    </lineage>
</organism>